<accession>A0A117Q0J9</accession>
<protein>
    <recommendedName>
        <fullName evidence="3">FXSXX-COOH protein</fullName>
    </recommendedName>
</protein>
<organism evidence="1 2">
    <name type="scientific">Streptomyces yokosukanensis</name>
    <dbReference type="NCBI Taxonomy" id="67386"/>
    <lineage>
        <taxon>Bacteria</taxon>
        <taxon>Bacillati</taxon>
        <taxon>Actinomycetota</taxon>
        <taxon>Actinomycetes</taxon>
        <taxon>Kitasatosporales</taxon>
        <taxon>Streptomycetaceae</taxon>
        <taxon>Streptomyces</taxon>
    </lineage>
</organism>
<gene>
    <name evidence="1" type="ORF">AQI95_27060</name>
</gene>
<reference evidence="1 2" key="1">
    <citation type="submission" date="2015-10" db="EMBL/GenBank/DDBJ databases">
        <title>Draft genome sequence of Streptomyces yokosukanensis DSM 40224, type strain for the species Streptomyces yokosukanensis.</title>
        <authorList>
            <person name="Ruckert C."/>
            <person name="Winkler A."/>
            <person name="Kalinowski J."/>
            <person name="Kampfer P."/>
            <person name="Glaeser S."/>
        </authorList>
    </citation>
    <scope>NUCLEOTIDE SEQUENCE [LARGE SCALE GENOMIC DNA]</scope>
    <source>
        <strain evidence="1 2">DSM 40224</strain>
    </source>
</reference>
<dbReference type="RefSeq" id="WP_067129124.1">
    <property type="nucleotide sequence ID" value="NZ_KQ948216.1"/>
</dbReference>
<proteinExistence type="predicted"/>
<name>A0A117Q0J9_9ACTN</name>
<evidence type="ECO:0000313" key="1">
    <source>
        <dbReference type="EMBL" id="KUN02473.1"/>
    </source>
</evidence>
<dbReference type="AlphaFoldDB" id="A0A117Q0J9"/>
<sequence length="95" mass="10119">MAEQRKGAAGPGEDRGTTALLPDLTDVDLRTLRAMDDPVLLTVVGDVLRRSREFDEVWYVGDELPGGGDRAVTAPGDRTFLAGVEAPPPGEDDRG</sequence>
<evidence type="ECO:0008006" key="3">
    <source>
        <dbReference type="Google" id="ProtNLM"/>
    </source>
</evidence>
<keyword evidence="2" id="KW-1185">Reference proteome</keyword>
<comment type="caution">
    <text evidence="1">The sequence shown here is derived from an EMBL/GenBank/DDBJ whole genome shotgun (WGS) entry which is preliminary data.</text>
</comment>
<evidence type="ECO:0000313" key="2">
    <source>
        <dbReference type="Proteomes" id="UP000053127"/>
    </source>
</evidence>
<dbReference type="STRING" id="67386.AQI95_27060"/>
<dbReference type="Proteomes" id="UP000053127">
    <property type="component" value="Unassembled WGS sequence"/>
</dbReference>
<dbReference type="EMBL" id="LMWN01000038">
    <property type="protein sequence ID" value="KUN02473.1"/>
    <property type="molecule type" value="Genomic_DNA"/>
</dbReference>
<dbReference type="OrthoDB" id="4247800at2"/>